<evidence type="ECO:0000313" key="3">
    <source>
        <dbReference type="EMBL" id="CAC85023.1"/>
    </source>
</evidence>
<protein>
    <submittedName>
        <fullName evidence="2">Uncharacterized protein</fullName>
    </submittedName>
</protein>
<dbReference type="InterPro" id="IPR008642">
    <property type="entry name" value="Herpes_BLRF2"/>
</dbReference>
<evidence type="ECO:0000313" key="6">
    <source>
        <dbReference type="EMBL" id="CAC85041.1"/>
    </source>
</evidence>
<organismHost>
    <name type="scientific">Saimiri sciureus</name>
    <name type="common">Common squirrel monkey</name>
    <dbReference type="NCBI Taxonomy" id="9521"/>
</organismHost>
<dbReference type="EMBL" id="AJ410491">
    <property type="protein sequence ID" value="CAC85041.1"/>
    <property type="molecule type" value="Genomic_DNA"/>
</dbReference>
<dbReference type="EMBL" id="AJ410489">
    <property type="protein sequence ID" value="CAC85029.1"/>
    <property type="molecule type" value="Genomic_DNA"/>
</dbReference>
<proteinExistence type="inferred from homology"/>
<reference evidence="2" key="1">
    <citation type="journal article" date="2003" name="Virology">
        <title>The genome of herpesvirus saimiri C488 which is capable of transforming human T cells.</title>
        <authorList>
            <person name="Ensser A."/>
            <person name="Thurau M."/>
            <person name="Wittmann S."/>
            <person name="Fickenscher H."/>
        </authorList>
    </citation>
    <scope>NUCLEOTIDE SEQUENCE</scope>
    <source>
        <strain evidence="2">C5746</strain>
        <strain evidence="3">C5945</strain>
        <strain evidence="4">C5947</strain>
        <strain evidence="5">C5952</strain>
        <strain evidence="6">C6661</strain>
    </source>
</reference>
<evidence type="ECO:0000313" key="2">
    <source>
        <dbReference type="EMBL" id="CAC85017.1"/>
    </source>
</evidence>
<comment type="similarity">
    <text evidence="1">Belongs to the herpesviridae BLRF2 family.</text>
</comment>
<organism evidence="2">
    <name type="scientific">Saimiriine herpesvirus 2</name>
    <name type="common">SaHV-2</name>
    <name type="synonym">Herpesvirus saimiri</name>
    <dbReference type="NCBI Taxonomy" id="10381"/>
    <lineage>
        <taxon>Viruses</taxon>
        <taxon>Duplodnaviria</taxon>
        <taxon>Heunggongvirae</taxon>
        <taxon>Peploviricota</taxon>
        <taxon>Herviviricetes</taxon>
        <taxon>Herpesvirales</taxon>
        <taxon>Orthoherpesviridae</taxon>
        <taxon>Gammaherpesvirinae</taxon>
        <taxon>Rhadinovirus</taxon>
        <taxon>Rhadinovirus saimiriinegamma2</taxon>
    </lineage>
</organism>
<dbReference type="EMBL" id="AJ410490">
    <property type="protein sequence ID" value="CAC85035.1"/>
    <property type="molecule type" value="Genomic_DNA"/>
</dbReference>
<dbReference type="Pfam" id="PF05812">
    <property type="entry name" value="Herpes_BLRF2"/>
    <property type="match status" value="1"/>
</dbReference>
<evidence type="ECO:0000313" key="5">
    <source>
        <dbReference type="EMBL" id="CAC85035.1"/>
    </source>
</evidence>
<name>Q805P1_SHV2</name>
<evidence type="ECO:0000313" key="4">
    <source>
        <dbReference type="EMBL" id="CAC85029.1"/>
    </source>
</evidence>
<dbReference type="Gene3D" id="1.10.3390.10">
    <property type="entry name" value="YejL-like"/>
    <property type="match status" value="1"/>
</dbReference>
<dbReference type="EMBL" id="AJ410488">
    <property type="protein sequence ID" value="CAC85023.1"/>
    <property type="molecule type" value="Genomic_DNA"/>
</dbReference>
<sequence length="115" mass="13144">MASKKPSVDVDELQKELQKLKLENKALKKKMQQVSPNDEILTPSQKETIINSVVNSLTKNAEKKIRLRVSNDLLPLVTKQQCMEAIPNIKYRIEVSPEEPQDKLRRAVSKHKTPS</sequence>
<accession>Q805P1</accession>
<dbReference type="SUPFAM" id="SSF160459">
    <property type="entry name" value="BLRF2-like"/>
    <property type="match status" value="1"/>
</dbReference>
<dbReference type="EMBL" id="AJ410486">
    <property type="protein sequence ID" value="CAC85017.1"/>
    <property type="molecule type" value="Genomic_DNA"/>
</dbReference>
<evidence type="ECO:0000256" key="1">
    <source>
        <dbReference type="ARBA" id="ARBA00008922"/>
    </source>
</evidence>